<keyword evidence="5 13" id="KW-0548">Nucleotidyltransferase</keyword>
<dbReference type="EC" id="2.7.7.13" evidence="3"/>
<evidence type="ECO:0000256" key="9">
    <source>
        <dbReference type="RuleBase" id="RU004190"/>
    </source>
</evidence>
<dbReference type="RefSeq" id="WP_127027875.1">
    <property type="nucleotide sequence ID" value="NZ_RYFG02000111.1"/>
</dbReference>
<evidence type="ECO:0000313" key="13">
    <source>
        <dbReference type="EMBL" id="TRW91463.1"/>
    </source>
</evidence>
<dbReference type="InterPro" id="IPR001538">
    <property type="entry name" value="Man6P_isomerase-2_C"/>
</dbReference>
<keyword evidence="7" id="KW-0342">GTP-binding</keyword>
<comment type="similarity">
    <text evidence="2 9">Belongs to the mannose-6-phosphate isomerase type 2 family.</text>
</comment>
<evidence type="ECO:0000256" key="4">
    <source>
        <dbReference type="ARBA" id="ARBA00022679"/>
    </source>
</evidence>
<keyword evidence="13" id="KW-0413">Isomerase</keyword>
<dbReference type="PANTHER" id="PTHR46390:SF1">
    <property type="entry name" value="MANNOSE-1-PHOSPHATE GUANYLYLTRANSFERASE"/>
    <property type="match status" value="1"/>
</dbReference>
<dbReference type="Proteomes" id="UP000733744">
    <property type="component" value="Unassembled WGS sequence"/>
</dbReference>
<dbReference type="SUPFAM" id="SSF53448">
    <property type="entry name" value="Nucleotide-diphospho-sugar transferases"/>
    <property type="match status" value="1"/>
</dbReference>
<dbReference type="InterPro" id="IPR014710">
    <property type="entry name" value="RmlC-like_jellyroll"/>
</dbReference>
<dbReference type="Gene3D" id="3.90.550.10">
    <property type="entry name" value="Spore Coat Polysaccharide Biosynthesis Protein SpsA, Chain A"/>
    <property type="match status" value="1"/>
</dbReference>
<keyword evidence="14" id="KW-1185">Reference proteome</keyword>
<organism evidence="13 14">
    <name type="scientific">Candidatus Methylobacter oryzae</name>
    <dbReference type="NCBI Taxonomy" id="2497749"/>
    <lineage>
        <taxon>Bacteria</taxon>
        <taxon>Pseudomonadati</taxon>
        <taxon>Pseudomonadota</taxon>
        <taxon>Gammaproteobacteria</taxon>
        <taxon>Methylococcales</taxon>
        <taxon>Methylococcaceae</taxon>
        <taxon>Methylobacter</taxon>
    </lineage>
</organism>
<evidence type="ECO:0000256" key="8">
    <source>
        <dbReference type="ARBA" id="ARBA00047343"/>
    </source>
</evidence>
<feature type="domain" description="Mannose-6-phosphate isomerase type II C-terminal" evidence="11">
    <location>
        <begin position="378"/>
        <end position="492"/>
    </location>
</feature>
<reference evidence="13 14" key="1">
    <citation type="journal article" date="2019" name="Antonie Van Leeuwenhoek">
        <title>Description of 'Ca. Methylobacter oryzae' KRF1, a novel species from the environmentally important Methylobacter clade 2.</title>
        <authorList>
            <person name="Khatri K."/>
            <person name="Mohite J.A."/>
            <person name="Pandit P.S."/>
            <person name="Bahulikar R."/>
            <person name="Rahalkar M.C."/>
        </authorList>
    </citation>
    <scope>NUCLEOTIDE SEQUENCE [LARGE SCALE GENOMIC DNA]</scope>
    <source>
        <strain evidence="13 14">KRF1</strain>
    </source>
</reference>
<dbReference type="NCBIfam" id="TIGR01479">
    <property type="entry name" value="GMP_PMI"/>
    <property type="match status" value="1"/>
</dbReference>
<dbReference type="InterPro" id="IPR054566">
    <property type="entry name" value="ManC/GMP-like_b-helix"/>
</dbReference>
<evidence type="ECO:0000256" key="3">
    <source>
        <dbReference type="ARBA" id="ARBA00012387"/>
    </source>
</evidence>
<proteinExistence type="inferred from homology"/>
<dbReference type="Pfam" id="PF01050">
    <property type="entry name" value="MannoseP_isomer"/>
    <property type="match status" value="1"/>
</dbReference>
<evidence type="ECO:0000259" key="10">
    <source>
        <dbReference type="Pfam" id="PF00483"/>
    </source>
</evidence>
<evidence type="ECO:0000256" key="6">
    <source>
        <dbReference type="ARBA" id="ARBA00022741"/>
    </source>
</evidence>
<dbReference type="GO" id="GO:0004475">
    <property type="term" value="F:mannose-1-phosphate guanylyltransferase (GTP) activity"/>
    <property type="evidence" value="ECO:0007669"/>
    <property type="project" value="UniProtKB-EC"/>
</dbReference>
<dbReference type="PANTHER" id="PTHR46390">
    <property type="entry name" value="MANNOSE-1-PHOSPHATE GUANYLYLTRANSFERASE"/>
    <property type="match status" value="1"/>
</dbReference>
<evidence type="ECO:0000259" key="11">
    <source>
        <dbReference type="Pfam" id="PF01050"/>
    </source>
</evidence>
<feature type="domain" description="Nucleotidyl transferase" evidence="10">
    <location>
        <begin position="5"/>
        <end position="313"/>
    </location>
</feature>
<dbReference type="SUPFAM" id="SSF51182">
    <property type="entry name" value="RmlC-like cupins"/>
    <property type="match status" value="1"/>
</dbReference>
<dbReference type="Gene3D" id="2.60.120.10">
    <property type="entry name" value="Jelly Rolls"/>
    <property type="match status" value="1"/>
</dbReference>
<sequence>MKIVPVILSGGSGTRLWPLSREQYPKQLLTLVGEHSMLQATALRLKVELSSLSAQTKLMPSGYTEMAFIEDKTVLAPILVGNEEYRFLLAEQMRQIGISGFPLILEPCGRNTAPALTLAALTAELDDPEAIMVVMPADHVIQGEQAFLEAVRLGVELAETGKLVTFGIQPTAPETGYGYIRVGRSLTDHAFQVAQFVEKPNRSTAEHYLASGEFLWNSGIFAIKTSVWLSKIRQCRADIADAALQAFNLRTQDNDFIRPDSGYFRACPSESIDYAVMEKLAAENGEVAVVPLAADWSDVGSWDALWEIGEKDRQGNVLIGDVITVDSSDTLMLSTKRLVTCVGLNGLVVVETPDAILVADKTHIQKIKDVVAQIKAVGRTETDAHRKINRPWGWYDCIDDGDRFQVKRIMVNPGASLSLQLHHHRAEHWVVVRGTARVTRGDEVFLVSENQSTFIPLGTIHRLENPGKLTLEMIEVQSGAYLSEDDIVRYQDDYGRNL</sequence>
<dbReference type="CDD" id="cd02213">
    <property type="entry name" value="cupin_PMI_typeII_C"/>
    <property type="match status" value="1"/>
</dbReference>
<protein>
    <recommendedName>
        <fullName evidence="3">mannose-1-phosphate guanylyltransferase</fullName>
        <ecNumber evidence="3">2.7.7.13</ecNumber>
    </recommendedName>
</protein>
<accession>A0ABY3C748</accession>
<evidence type="ECO:0000256" key="1">
    <source>
        <dbReference type="ARBA" id="ARBA00004823"/>
    </source>
</evidence>
<evidence type="ECO:0000256" key="7">
    <source>
        <dbReference type="ARBA" id="ARBA00023134"/>
    </source>
</evidence>
<dbReference type="EMBL" id="RYFG02000111">
    <property type="protein sequence ID" value="TRW91463.1"/>
    <property type="molecule type" value="Genomic_DNA"/>
</dbReference>
<dbReference type="CDD" id="cd02509">
    <property type="entry name" value="GDP-M1P_Guanylyltransferase"/>
    <property type="match status" value="1"/>
</dbReference>
<dbReference type="InterPro" id="IPR049577">
    <property type="entry name" value="GMPP_N"/>
</dbReference>
<gene>
    <name evidence="13" type="ORF">EKO24_016225</name>
</gene>
<comment type="caution">
    <text evidence="13">The sequence shown here is derived from an EMBL/GenBank/DDBJ whole genome shotgun (WGS) entry which is preliminary data.</text>
</comment>
<evidence type="ECO:0000256" key="2">
    <source>
        <dbReference type="ARBA" id="ARBA00006115"/>
    </source>
</evidence>
<dbReference type="InterPro" id="IPR005835">
    <property type="entry name" value="NTP_transferase_dom"/>
</dbReference>
<feature type="domain" description="MannoseP isomerase/GMP-like beta-helix" evidence="12">
    <location>
        <begin position="320"/>
        <end position="373"/>
    </location>
</feature>
<dbReference type="InterPro" id="IPR006375">
    <property type="entry name" value="Man1P_GuaTrfase/Man6P_Isoase"/>
</dbReference>
<comment type="catalytic activity">
    <reaction evidence="8">
        <text>alpha-D-mannose 1-phosphate + GTP + H(+) = GDP-alpha-D-mannose + diphosphate</text>
        <dbReference type="Rhea" id="RHEA:15229"/>
        <dbReference type="ChEBI" id="CHEBI:15378"/>
        <dbReference type="ChEBI" id="CHEBI:33019"/>
        <dbReference type="ChEBI" id="CHEBI:37565"/>
        <dbReference type="ChEBI" id="CHEBI:57527"/>
        <dbReference type="ChEBI" id="CHEBI:58409"/>
        <dbReference type="EC" id="2.7.7.13"/>
    </reaction>
</comment>
<evidence type="ECO:0000256" key="5">
    <source>
        <dbReference type="ARBA" id="ARBA00022695"/>
    </source>
</evidence>
<dbReference type="InterPro" id="IPR029044">
    <property type="entry name" value="Nucleotide-diphossugar_trans"/>
</dbReference>
<name>A0ABY3C748_9GAMM</name>
<dbReference type="GO" id="GO:0004476">
    <property type="term" value="F:mannose-6-phosphate isomerase activity"/>
    <property type="evidence" value="ECO:0007669"/>
    <property type="project" value="UniProtKB-EC"/>
</dbReference>
<keyword evidence="6" id="KW-0547">Nucleotide-binding</keyword>
<comment type="pathway">
    <text evidence="1">Nucleotide-sugar biosynthesis; GDP-alpha-D-mannose biosynthesis; GDP-alpha-D-mannose from alpha-D-mannose 1-phosphate (GTP route): step 1/1.</text>
</comment>
<dbReference type="InterPro" id="IPR011051">
    <property type="entry name" value="RmlC_Cupin_sf"/>
</dbReference>
<keyword evidence="4 13" id="KW-0808">Transferase</keyword>
<evidence type="ECO:0000313" key="14">
    <source>
        <dbReference type="Proteomes" id="UP000733744"/>
    </source>
</evidence>
<dbReference type="InterPro" id="IPR051161">
    <property type="entry name" value="Mannose-6P_isomerase_type2"/>
</dbReference>
<dbReference type="Pfam" id="PF22640">
    <property type="entry name" value="ManC_GMP_beta-helix"/>
    <property type="match status" value="1"/>
</dbReference>
<evidence type="ECO:0000259" key="12">
    <source>
        <dbReference type="Pfam" id="PF22640"/>
    </source>
</evidence>
<dbReference type="Pfam" id="PF00483">
    <property type="entry name" value="NTP_transferase"/>
    <property type="match status" value="1"/>
</dbReference>